<organism evidence="2 3">
    <name type="scientific">Streptomyces doudnae</name>
    <dbReference type="NCBI Taxonomy" id="3075536"/>
    <lineage>
        <taxon>Bacteria</taxon>
        <taxon>Bacillati</taxon>
        <taxon>Actinomycetota</taxon>
        <taxon>Actinomycetes</taxon>
        <taxon>Kitasatosporales</taxon>
        <taxon>Streptomycetaceae</taxon>
        <taxon>Streptomyces</taxon>
    </lineage>
</organism>
<comment type="caution">
    <text evidence="2">The sequence shown here is derived from an EMBL/GenBank/DDBJ whole genome shotgun (WGS) entry which is preliminary data.</text>
</comment>
<accession>A0ABD5EXE5</accession>
<evidence type="ECO:0008006" key="4">
    <source>
        <dbReference type="Google" id="ProtNLM"/>
    </source>
</evidence>
<reference evidence="3" key="1">
    <citation type="submission" date="2023-07" db="EMBL/GenBank/DDBJ databases">
        <title>30 novel species of actinomycetes from the DSMZ collection.</title>
        <authorList>
            <person name="Nouioui I."/>
        </authorList>
    </citation>
    <scope>NUCLEOTIDE SEQUENCE [LARGE SCALE GENOMIC DNA]</scope>
    <source>
        <strain evidence="3">DSM 41981</strain>
    </source>
</reference>
<keyword evidence="1" id="KW-1133">Transmembrane helix</keyword>
<protein>
    <recommendedName>
        <fullName evidence="4">Histidine kinase</fullName>
    </recommendedName>
</protein>
<dbReference type="EMBL" id="JAVRES010000018">
    <property type="protein sequence ID" value="MDT0438530.1"/>
    <property type="molecule type" value="Genomic_DNA"/>
</dbReference>
<dbReference type="Proteomes" id="UP001183535">
    <property type="component" value="Unassembled WGS sequence"/>
</dbReference>
<evidence type="ECO:0000313" key="2">
    <source>
        <dbReference type="EMBL" id="MDT0438530.1"/>
    </source>
</evidence>
<keyword evidence="3" id="KW-1185">Reference proteome</keyword>
<dbReference type="AlphaFoldDB" id="A0ABD5EXE5"/>
<gene>
    <name evidence="2" type="ORF">RM877_27980</name>
</gene>
<keyword evidence="1" id="KW-0472">Membrane</keyword>
<dbReference type="RefSeq" id="WP_093826266.1">
    <property type="nucleotide sequence ID" value="NZ_JAVRES010000018.1"/>
</dbReference>
<name>A0ABD5EXE5_9ACTN</name>
<proteinExistence type="predicted"/>
<keyword evidence="1" id="KW-0812">Transmembrane</keyword>
<evidence type="ECO:0000256" key="1">
    <source>
        <dbReference type="SAM" id="Phobius"/>
    </source>
</evidence>
<evidence type="ECO:0000313" key="3">
    <source>
        <dbReference type="Proteomes" id="UP001183535"/>
    </source>
</evidence>
<sequence length="60" mass="6089">MNLTALLLILLLVVVTLLVGAGVAAALHRHPTWGVPATGALAAMMLMATATGLLIAVTRN</sequence>
<feature type="transmembrane region" description="Helical" evidence="1">
    <location>
        <begin position="36"/>
        <end position="57"/>
    </location>
</feature>